<evidence type="ECO:0000256" key="5">
    <source>
        <dbReference type="ARBA" id="ARBA00023139"/>
    </source>
</evidence>
<dbReference type="AlphaFoldDB" id="A0AAU8PW52"/>
<dbReference type="Proteomes" id="UP000006465">
    <property type="component" value="Chromosome"/>
</dbReference>
<feature type="signal peptide" evidence="7">
    <location>
        <begin position="1"/>
        <end position="27"/>
    </location>
</feature>
<accession>A0AAU8PW52</accession>
<evidence type="ECO:0000313" key="9">
    <source>
        <dbReference type="Proteomes" id="UP000006465"/>
    </source>
</evidence>
<dbReference type="RefSeq" id="WP_014366558.1">
    <property type="nucleotide sequence ID" value="NC_017945.3"/>
</dbReference>
<keyword evidence="6" id="KW-0449">Lipoprotein</keyword>
<name>A0AAU8PW52_CORPS</name>
<evidence type="ECO:0000256" key="3">
    <source>
        <dbReference type="ARBA" id="ARBA00022729"/>
    </source>
</evidence>
<evidence type="ECO:0000313" key="8">
    <source>
        <dbReference type="EMBL" id="AFK16090.2"/>
    </source>
</evidence>
<gene>
    <name evidence="8" type="ORF">CP258_02365</name>
</gene>
<evidence type="ECO:0000256" key="1">
    <source>
        <dbReference type="ARBA" id="ARBA00004635"/>
    </source>
</evidence>
<keyword evidence="4" id="KW-0472">Membrane</keyword>
<organism evidence="8 9">
    <name type="scientific">Corynebacterium pseudotuberculosis 258</name>
    <dbReference type="NCBI Taxonomy" id="1168865"/>
    <lineage>
        <taxon>Bacteria</taxon>
        <taxon>Bacillati</taxon>
        <taxon>Actinomycetota</taxon>
        <taxon>Actinomycetes</taxon>
        <taxon>Mycobacteriales</taxon>
        <taxon>Corynebacteriaceae</taxon>
        <taxon>Corynebacterium</taxon>
    </lineage>
</organism>
<feature type="chain" id="PRO_5043381076" evidence="7">
    <location>
        <begin position="28"/>
        <end position="289"/>
    </location>
</feature>
<dbReference type="Pfam" id="PF03180">
    <property type="entry name" value="Lipoprotein_9"/>
    <property type="match status" value="1"/>
</dbReference>
<reference evidence="8 9" key="1">
    <citation type="journal article" date="2013" name="J. Biotechnol.">
        <title>Genome sequence of Corynebacterium pseudotuberculosis biovar equi strain 258 and prediction of antigenic targets to improve biotechnological vaccine production.</title>
        <authorList>
            <person name="Soares S.C."/>
            <person name="Trost E."/>
            <person name="Ramos R.T."/>
            <person name="Carneiro A.R."/>
            <person name="Santos A.R."/>
            <person name="Pinto A.C."/>
            <person name="Barbosa E."/>
            <person name="Aburjaile F."/>
            <person name="Ali A."/>
            <person name="Diniz C.A."/>
            <person name="Hassan S.S."/>
            <person name="Fiaux K."/>
            <person name="Guimaraes L.C."/>
            <person name="Bakhtiar S.M."/>
            <person name="Pereira U."/>
            <person name="Almeida S.S."/>
            <person name="Abreu V.A."/>
            <person name="Rocha F.S."/>
            <person name="Dorella F.A."/>
            <person name="Miyoshi A."/>
            <person name="Silva A."/>
            <person name="Azevedo V."/>
            <person name="Tauch A."/>
        </authorList>
    </citation>
    <scope>NUCLEOTIDE SEQUENCE [LARGE SCALE GENOMIC DNA]</scope>
    <source>
        <strain evidence="8 9">258</strain>
    </source>
</reference>
<dbReference type="GeneID" id="93973511"/>
<keyword evidence="5" id="KW-0564">Palmitate</keyword>
<evidence type="ECO:0000256" key="6">
    <source>
        <dbReference type="ARBA" id="ARBA00023288"/>
    </source>
</evidence>
<proteinExistence type="inferred from homology"/>
<dbReference type="PROSITE" id="PS51257">
    <property type="entry name" value="PROKAR_LIPOPROTEIN"/>
    <property type="match status" value="1"/>
</dbReference>
<comment type="subcellular location">
    <subcellularLocation>
        <location evidence="1">Membrane</location>
        <topology evidence="1">Lipid-anchor</topology>
    </subcellularLocation>
</comment>
<evidence type="ECO:0000256" key="2">
    <source>
        <dbReference type="ARBA" id="ARBA00008973"/>
    </source>
</evidence>
<dbReference type="Gene3D" id="3.40.190.10">
    <property type="entry name" value="Periplasmic binding protein-like II"/>
    <property type="match status" value="2"/>
</dbReference>
<dbReference type="PANTHER" id="PTHR30429">
    <property type="entry name" value="D-METHIONINE-BINDING LIPOPROTEIN METQ"/>
    <property type="match status" value="1"/>
</dbReference>
<evidence type="ECO:0000256" key="7">
    <source>
        <dbReference type="SAM" id="SignalP"/>
    </source>
</evidence>
<comment type="similarity">
    <text evidence="2">Belongs to the NlpA lipoprotein family.</text>
</comment>
<dbReference type="InterPro" id="IPR004872">
    <property type="entry name" value="Lipoprotein_NlpA"/>
</dbReference>
<dbReference type="PANTHER" id="PTHR30429:SF3">
    <property type="entry name" value="LIPOPROTEIN"/>
    <property type="match status" value="1"/>
</dbReference>
<keyword evidence="3 7" id="KW-0732">Signal</keyword>
<protein>
    <submittedName>
        <fullName evidence="8">Methionine ABC transporter substrate-binding protein</fullName>
    </submittedName>
</protein>
<dbReference type="GO" id="GO:0016020">
    <property type="term" value="C:membrane"/>
    <property type="evidence" value="ECO:0007669"/>
    <property type="project" value="UniProtKB-SubCell"/>
</dbReference>
<evidence type="ECO:0000256" key="4">
    <source>
        <dbReference type="ARBA" id="ARBA00023136"/>
    </source>
</evidence>
<sequence>MKLRRSLAIIAASTLAATGLVACSSDAKDGTTTIKIGTTDSTKKAWSAFEDKAKEAGIKLSIVDFSDYSTPNDALNQNQIDVNLFQHLKFLAEYNTGKGADLTPIGATEIVPLALFWKDHDSLDGIEGESIAIPNDSSNQGRAINVLVQAGLLKLKHDGIVTPAPADIDEGASKVKVTPIDAAQTTAAYGEGKPAIINNSFLDRAGIDPKLAVFQDNPESQEAEPYINAFVTKADKKDDPNINKLVELWHSPEVQEGVKEDSKGTSVEVKRSPEELQKILKRLEEAQGK</sequence>
<dbReference type="KEGG" id="coe:CP258_02365"/>
<dbReference type="SUPFAM" id="SSF53850">
    <property type="entry name" value="Periplasmic binding protein-like II"/>
    <property type="match status" value="1"/>
</dbReference>
<dbReference type="EMBL" id="CP003540">
    <property type="protein sequence ID" value="AFK16090.2"/>
    <property type="molecule type" value="Genomic_DNA"/>
</dbReference>